<sequence length="475" mass="53381">MRATYVENSRLVRLDEALLKTLLRRSPLKFDTRKPKANRGARAPTNQPGTSYPSSVFKPVSIFLSYSIFFYNILRCSIVIAVTSLIRLLFISIFRVFYGINLLWPSTSSGSLATSLSFTSPSSSSSSSSSSMAVQTAISRLESNFPSIPDVNLNSPPIIGNGDSDTNATTSASRPMSITSLASTLSTGAILFVSKNANKKDKVSKFIMLKFLEFVNTRHGLNTKSRNLGTQNISPTHQHCDAKYQTSLRESIADLSSLKQENKQFLMAPRRCQANSQRNQSLGRVNLHDSYPTIRIHLFLSLSMNAIASSYRFLEIAESDQDFFIHEVSHNRSIAIIGQVKEVPTTHRYLHLLRFKDKYLQPSIPYHNIILSQPNYTLVSALYDCPQRHACLKGKEHFTTTTPYSHATRHPRQPHLRGLWCNLKLVFDITAASVLPVAGIEEHVKQMQFSVLKLSHVPFSDKMRYSSPRNTKTMK</sequence>
<keyword evidence="2" id="KW-1185">Reference proteome</keyword>
<protein>
    <submittedName>
        <fullName evidence="1">Uncharacterized protein</fullName>
    </submittedName>
</protein>
<dbReference type="EMBL" id="MU003515">
    <property type="protein sequence ID" value="KAF2468589.1"/>
    <property type="molecule type" value="Genomic_DNA"/>
</dbReference>
<evidence type="ECO:0000313" key="1">
    <source>
        <dbReference type="EMBL" id="KAF2468589.1"/>
    </source>
</evidence>
<organism evidence="1 2">
    <name type="scientific">Lindgomyces ingoldianus</name>
    <dbReference type="NCBI Taxonomy" id="673940"/>
    <lineage>
        <taxon>Eukaryota</taxon>
        <taxon>Fungi</taxon>
        <taxon>Dikarya</taxon>
        <taxon>Ascomycota</taxon>
        <taxon>Pezizomycotina</taxon>
        <taxon>Dothideomycetes</taxon>
        <taxon>Pleosporomycetidae</taxon>
        <taxon>Pleosporales</taxon>
        <taxon>Lindgomycetaceae</taxon>
        <taxon>Lindgomyces</taxon>
    </lineage>
</organism>
<accession>A0ACB6QNJ4</accession>
<dbReference type="Proteomes" id="UP000799755">
    <property type="component" value="Unassembled WGS sequence"/>
</dbReference>
<evidence type="ECO:0000313" key="2">
    <source>
        <dbReference type="Proteomes" id="UP000799755"/>
    </source>
</evidence>
<gene>
    <name evidence="1" type="ORF">BDR25DRAFT_357518</name>
</gene>
<reference evidence="1" key="1">
    <citation type="journal article" date="2020" name="Stud. Mycol.">
        <title>101 Dothideomycetes genomes: a test case for predicting lifestyles and emergence of pathogens.</title>
        <authorList>
            <person name="Haridas S."/>
            <person name="Albert R."/>
            <person name="Binder M."/>
            <person name="Bloem J."/>
            <person name="Labutti K."/>
            <person name="Salamov A."/>
            <person name="Andreopoulos B."/>
            <person name="Baker S."/>
            <person name="Barry K."/>
            <person name="Bills G."/>
            <person name="Bluhm B."/>
            <person name="Cannon C."/>
            <person name="Castanera R."/>
            <person name="Culley D."/>
            <person name="Daum C."/>
            <person name="Ezra D."/>
            <person name="Gonzalez J."/>
            <person name="Henrissat B."/>
            <person name="Kuo A."/>
            <person name="Liang C."/>
            <person name="Lipzen A."/>
            <person name="Lutzoni F."/>
            <person name="Magnuson J."/>
            <person name="Mondo S."/>
            <person name="Nolan M."/>
            <person name="Ohm R."/>
            <person name="Pangilinan J."/>
            <person name="Park H.-J."/>
            <person name="Ramirez L."/>
            <person name="Alfaro M."/>
            <person name="Sun H."/>
            <person name="Tritt A."/>
            <person name="Yoshinaga Y."/>
            <person name="Zwiers L.-H."/>
            <person name="Turgeon B."/>
            <person name="Goodwin S."/>
            <person name="Spatafora J."/>
            <person name="Crous P."/>
            <person name="Grigoriev I."/>
        </authorList>
    </citation>
    <scope>NUCLEOTIDE SEQUENCE</scope>
    <source>
        <strain evidence="1">ATCC 200398</strain>
    </source>
</reference>
<comment type="caution">
    <text evidence="1">The sequence shown here is derived from an EMBL/GenBank/DDBJ whole genome shotgun (WGS) entry which is preliminary data.</text>
</comment>
<name>A0ACB6QNJ4_9PLEO</name>
<proteinExistence type="predicted"/>